<dbReference type="AlphaFoldDB" id="A0AAN9GFX0"/>
<feature type="domain" description="Ig-like" evidence="7">
    <location>
        <begin position="22"/>
        <end position="100"/>
    </location>
</feature>
<comment type="subcellular location">
    <subcellularLocation>
        <location evidence="1">Membrane</location>
        <topology evidence="1">Single-pass type I membrane protein</topology>
    </subcellularLocation>
</comment>
<dbReference type="InterPro" id="IPR007110">
    <property type="entry name" value="Ig-like_dom"/>
</dbReference>
<dbReference type="Proteomes" id="UP001374579">
    <property type="component" value="Unassembled WGS sequence"/>
</dbReference>
<dbReference type="SUPFAM" id="SSF48726">
    <property type="entry name" value="Immunoglobulin"/>
    <property type="match status" value="2"/>
</dbReference>
<dbReference type="PROSITE" id="PS50835">
    <property type="entry name" value="IG_LIKE"/>
    <property type="match status" value="2"/>
</dbReference>
<keyword evidence="9" id="KW-1185">Reference proteome</keyword>
<dbReference type="GO" id="GO:0016020">
    <property type="term" value="C:membrane"/>
    <property type="evidence" value="ECO:0007669"/>
    <property type="project" value="UniProtKB-SubCell"/>
</dbReference>
<comment type="caution">
    <text evidence="8">The sequence shown here is derived from an EMBL/GenBank/DDBJ whole genome shotgun (WGS) entry which is preliminary data.</text>
</comment>
<sequence>MSPFYCVLIFILTLQEFSTNLPAAAAEPKTTCNKDYVPEGTSLNCTCTDSSSGSTANVSWPGHSNTSVLIVDNVRRDDNGTVFTCLMEGQGATDRTTNVTLLVAYGPTDNTVSITSSPQYVTNETTSVTLTCTARDFYPSVTYSWSGLQCTSNGANCTFLPRPEDERKYVHCTVLNSIYQSSGHEIKGFAAYQLHFAYGPTDNTVSITSSPSVVTSETPSVTLTCTARDFYPSVTYSWSGLCTSNTAICTFTPRAEDERKYVYCTVLNSIYQSSGHEIKGFAAYQLQFACKHHITK</sequence>
<feature type="domain" description="Ig-like" evidence="7">
    <location>
        <begin position="107"/>
        <end position="237"/>
    </location>
</feature>
<dbReference type="EMBL" id="JBAMIC010000007">
    <property type="protein sequence ID" value="KAK7106681.1"/>
    <property type="molecule type" value="Genomic_DNA"/>
</dbReference>
<keyword evidence="6" id="KW-0732">Signal</keyword>
<evidence type="ECO:0000313" key="9">
    <source>
        <dbReference type="Proteomes" id="UP001374579"/>
    </source>
</evidence>
<evidence type="ECO:0000256" key="2">
    <source>
        <dbReference type="ARBA" id="ARBA00023136"/>
    </source>
</evidence>
<dbReference type="PANTHER" id="PTHR11640">
    <property type="entry name" value="NEPHRIN"/>
    <property type="match status" value="1"/>
</dbReference>
<keyword evidence="3" id="KW-1015">Disulfide bond</keyword>
<evidence type="ECO:0000256" key="3">
    <source>
        <dbReference type="ARBA" id="ARBA00023157"/>
    </source>
</evidence>
<feature type="signal peptide" evidence="6">
    <location>
        <begin position="1"/>
        <end position="26"/>
    </location>
</feature>
<gene>
    <name evidence="8" type="ORF">V1264_017909</name>
</gene>
<protein>
    <recommendedName>
        <fullName evidence="7">Ig-like domain-containing protein</fullName>
    </recommendedName>
</protein>
<dbReference type="Gene3D" id="2.60.40.10">
    <property type="entry name" value="Immunoglobulins"/>
    <property type="match status" value="3"/>
</dbReference>
<accession>A0AAN9GFX0</accession>
<reference evidence="8 9" key="1">
    <citation type="submission" date="2024-02" db="EMBL/GenBank/DDBJ databases">
        <title>Chromosome-scale genome assembly of the rough periwinkle Littorina saxatilis.</title>
        <authorList>
            <person name="De Jode A."/>
            <person name="Faria R."/>
            <person name="Formenti G."/>
            <person name="Sims Y."/>
            <person name="Smith T.P."/>
            <person name="Tracey A."/>
            <person name="Wood J.M.D."/>
            <person name="Zagrodzka Z.B."/>
            <person name="Johannesson K."/>
            <person name="Butlin R.K."/>
            <person name="Leder E.H."/>
        </authorList>
    </citation>
    <scope>NUCLEOTIDE SEQUENCE [LARGE SCALE GENOMIC DNA]</scope>
    <source>
        <strain evidence="8">Snail1</strain>
        <tissue evidence="8">Muscle</tissue>
    </source>
</reference>
<evidence type="ECO:0000256" key="4">
    <source>
        <dbReference type="ARBA" id="ARBA00023180"/>
    </source>
</evidence>
<feature type="chain" id="PRO_5043004491" description="Ig-like domain-containing protein" evidence="6">
    <location>
        <begin position="27"/>
        <end position="296"/>
    </location>
</feature>
<keyword evidence="5" id="KW-0393">Immunoglobulin domain</keyword>
<keyword evidence="2" id="KW-0472">Membrane</keyword>
<evidence type="ECO:0000256" key="1">
    <source>
        <dbReference type="ARBA" id="ARBA00004479"/>
    </source>
</evidence>
<evidence type="ECO:0000259" key="7">
    <source>
        <dbReference type="PROSITE" id="PS50835"/>
    </source>
</evidence>
<name>A0AAN9GFX0_9CAEN</name>
<evidence type="ECO:0000313" key="8">
    <source>
        <dbReference type="EMBL" id="KAK7106681.1"/>
    </source>
</evidence>
<dbReference type="InterPro" id="IPR036179">
    <property type="entry name" value="Ig-like_dom_sf"/>
</dbReference>
<proteinExistence type="predicted"/>
<evidence type="ECO:0000256" key="5">
    <source>
        <dbReference type="ARBA" id="ARBA00023319"/>
    </source>
</evidence>
<evidence type="ECO:0000256" key="6">
    <source>
        <dbReference type="SAM" id="SignalP"/>
    </source>
</evidence>
<keyword evidence="4" id="KW-0325">Glycoprotein</keyword>
<dbReference type="InterPro" id="IPR051275">
    <property type="entry name" value="Cell_adhesion_signaling"/>
</dbReference>
<organism evidence="8 9">
    <name type="scientific">Littorina saxatilis</name>
    <dbReference type="NCBI Taxonomy" id="31220"/>
    <lineage>
        <taxon>Eukaryota</taxon>
        <taxon>Metazoa</taxon>
        <taxon>Spiralia</taxon>
        <taxon>Lophotrochozoa</taxon>
        <taxon>Mollusca</taxon>
        <taxon>Gastropoda</taxon>
        <taxon>Caenogastropoda</taxon>
        <taxon>Littorinimorpha</taxon>
        <taxon>Littorinoidea</taxon>
        <taxon>Littorinidae</taxon>
        <taxon>Littorina</taxon>
    </lineage>
</organism>
<dbReference type="InterPro" id="IPR013783">
    <property type="entry name" value="Ig-like_fold"/>
</dbReference>